<organism evidence="2 3">
    <name type="scientific">Pseudoponticoccus marisrubri</name>
    <dbReference type="NCBI Taxonomy" id="1685382"/>
    <lineage>
        <taxon>Bacteria</taxon>
        <taxon>Pseudomonadati</taxon>
        <taxon>Pseudomonadota</taxon>
        <taxon>Alphaproteobacteria</taxon>
        <taxon>Rhodobacterales</taxon>
        <taxon>Roseobacteraceae</taxon>
        <taxon>Pseudoponticoccus</taxon>
    </lineage>
</organism>
<dbReference type="Gene3D" id="3.10.180.10">
    <property type="entry name" value="2,3-Dihydroxybiphenyl 1,2-Dioxygenase, domain 1"/>
    <property type="match status" value="1"/>
</dbReference>
<dbReference type="AlphaFoldDB" id="A0A0W7WPV5"/>
<evidence type="ECO:0000313" key="3">
    <source>
        <dbReference type="Proteomes" id="UP000054396"/>
    </source>
</evidence>
<reference evidence="2 3" key="1">
    <citation type="submission" date="2015-12" db="EMBL/GenBank/DDBJ databases">
        <authorList>
            <person name="Shamseldin A."/>
            <person name="Moawad H."/>
            <person name="Abd El-Rahim W.M."/>
            <person name="Sadowsky M.J."/>
        </authorList>
    </citation>
    <scope>NUCLEOTIDE SEQUENCE [LARGE SCALE GENOMIC DNA]</scope>
    <source>
        <strain evidence="2 3">SJ5A-1</strain>
    </source>
</reference>
<dbReference type="InterPro" id="IPR004360">
    <property type="entry name" value="Glyas_Fos-R_dOase_dom"/>
</dbReference>
<evidence type="ECO:0000313" key="2">
    <source>
        <dbReference type="EMBL" id="KUF12561.1"/>
    </source>
</evidence>
<dbReference type="PANTHER" id="PTHR46142">
    <property type="match status" value="1"/>
</dbReference>
<sequence>MPLIAFDHVNLRTRQLQTMIDWYGRVLGLLPGPRPPFGFGGAWLYLGEQPYVHLVEKPEQKPSVPDNTMEHFAFRAKDMPAFLETLQEEGVAHSIDPLPGFPIVQVNFRDPDGNHIHVDFDKAEHTG</sequence>
<dbReference type="RefSeq" id="WP_058860505.1">
    <property type="nucleotide sequence ID" value="NZ_LPXO01000001.1"/>
</dbReference>
<dbReference type="SUPFAM" id="SSF54593">
    <property type="entry name" value="Glyoxalase/Bleomycin resistance protein/Dihydroxybiphenyl dioxygenase"/>
    <property type="match status" value="1"/>
</dbReference>
<name>A0A0W7WPV5_9RHOB</name>
<proteinExistence type="predicted"/>
<protein>
    <recommendedName>
        <fullName evidence="1">VOC domain-containing protein</fullName>
    </recommendedName>
</protein>
<dbReference type="PROSITE" id="PS51819">
    <property type="entry name" value="VOC"/>
    <property type="match status" value="1"/>
</dbReference>
<dbReference type="InterPro" id="IPR029068">
    <property type="entry name" value="Glyas_Bleomycin-R_OHBP_Dase"/>
</dbReference>
<comment type="caution">
    <text evidence="2">The sequence shown here is derived from an EMBL/GenBank/DDBJ whole genome shotgun (WGS) entry which is preliminary data.</text>
</comment>
<dbReference type="STRING" id="1685382.AVJ23_02205"/>
<gene>
    <name evidence="2" type="ORF">AVJ23_02205</name>
</gene>
<accession>A0A0W7WPV5</accession>
<dbReference type="EMBL" id="LPXO01000001">
    <property type="protein sequence ID" value="KUF12561.1"/>
    <property type="molecule type" value="Genomic_DNA"/>
</dbReference>
<dbReference type="Pfam" id="PF00903">
    <property type="entry name" value="Glyoxalase"/>
    <property type="match status" value="1"/>
</dbReference>
<dbReference type="PANTHER" id="PTHR46142:SF3">
    <property type="entry name" value="F18B13.24 PROTEIN"/>
    <property type="match status" value="1"/>
</dbReference>
<keyword evidence="3" id="KW-1185">Reference proteome</keyword>
<dbReference type="Proteomes" id="UP000054396">
    <property type="component" value="Unassembled WGS sequence"/>
</dbReference>
<evidence type="ECO:0000259" key="1">
    <source>
        <dbReference type="PROSITE" id="PS51819"/>
    </source>
</evidence>
<feature type="domain" description="VOC" evidence="1">
    <location>
        <begin position="5"/>
        <end position="121"/>
    </location>
</feature>
<dbReference type="OrthoDB" id="5243302at2"/>
<dbReference type="InterPro" id="IPR037523">
    <property type="entry name" value="VOC_core"/>
</dbReference>